<protein>
    <recommendedName>
        <fullName evidence="3">Inner membrane protein</fullName>
    </recommendedName>
</protein>
<name>A0ABT8Y495_9SPHN</name>
<evidence type="ECO:0008006" key="3">
    <source>
        <dbReference type="Google" id="ProtNLM"/>
    </source>
</evidence>
<reference evidence="1" key="1">
    <citation type="submission" date="2023-07" db="EMBL/GenBank/DDBJ databases">
        <authorList>
            <person name="Kim M."/>
        </authorList>
    </citation>
    <scope>NUCLEOTIDE SEQUENCE</scope>
    <source>
        <strain evidence="1">BIUV-7</strain>
    </source>
</reference>
<dbReference type="EMBL" id="JAUOTP010000001">
    <property type="protein sequence ID" value="MDO6413137.1"/>
    <property type="molecule type" value="Genomic_DNA"/>
</dbReference>
<organism evidence="1 2">
    <name type="scientific">Sphingomonas natans</name>
    <dbReference type="NCBI Taxonomy" id="3063330"/>
    <lineage>
        <taxon>Bacteria</taxon>
        <taxon>Pseudomonadati</taxon>
        <taxon>Pseudomonadota</taxon>
        <taxon>Alphaproteobacteria</taxon>
        <taxon>Sphingomonadales</taxon>
        <taxon>Sphingomonadaceae</taxon>
        <taxon>Sphingomonas</taxon>
    </lineage>
</organism>
<keyword evidence="2" id="KW-1185">Reference proteome</keyword>
<comment type="caution">
    <text evidence="1">The sequence shown here is derived from an EMBL/GenBank/DDBJ whole genome shotgun (WGS) entry which is preliminary data.</text>
</comment>
<evidence type="ECO:0000313" key="2">
    <source>
        <dbReference type="Proteomes" id="UP001169764"/>
    </source>
</evidence>
<evidence type="ECO:0000313" key="1">
    <source>
        <dbReference type="EMBL" id="MDO6413137.1"/>
    </source>
</evidence>
<sequence length="280" mass="30036">MMDEDFSGARRRRGVLGLLLVVLLAFVGGGFATVYAVRHWDRVAAIVRPPVAAPAPVKLATPPPAPLIAPVTDPGLIDRINALDERVEAIDNQAREASGNADRAEGLLVAFAARRIVDRGQPLGYLETMLRNHFGGVDPQAVAMVIAAAQRPATLPALQQSFADLAPRLVATPPKQSWWTGFRQEMGALFVIRRAETPSTLPDDRRDRARSALQQGQVDVALAEIVRLPGAAGAKDWIASARRYVLVHNALDRIETAALLAPPEMPPAAPQLATASSEQP</sequence>
<accession>A0ABT8Y495</accession>
<dbReference type="RefSeq" id="WP_303539454.1">
    <property type="nucleotide sequence ID" value="NZ_JAUOTP010000001.1"/>
</dbReference>
<gene>
    <name evidence="1" type="ORF">Q4F19_01965</name>
</gene>
<dbReference type="Proteomes" id="UP001169764">
    <property type="component" value="Unassembled WGS sequence"/>
</dbReference>
<proteinExistence type="predicted"/>